<dbReference type="Proteomes" id="UP000053424">
    <property type="component" value="Unassembled WGS sequence"/>
</dbReference>
<dbReference type="InterPro" id="IPR051346">
    <property type="entry name" value="OTU_Deubiquitinase"/>
</dbReference>
<dbReference type="InterPro" id="IPR046541">
    <property type="entry name" value="DUF6606"/>
</dbReference>
<name>A0A0C2XZ43_HEBCY</name>
<evidence type="ECO:0000313" key="8">
    <source>
        <dbReference type="EMBL" id="KIM42918.1"/>
    </source>
</evidence>
<comment type="catalytic activity">
    <reaction evidence="1">
        <text>Thiol-dependent hydrolysis of ester, thioester, amide, peptide and isopeptide bonds formed by the C-terminal Gly of ubiquitin (a 76-residue protein attached to proteins as an intracellular targeting signal).</text>
        <dbReference type="EC" id="3.4.19.12"/>
    </reaction>
</comment>
<dbReference type="STRING" id="686832.A0A0C2XZ43"/>
<organism evidence="8 9">
    <name type="scientific">Hebeloma cylindrosporum</name>
    <dbReference type="NCBI Taxonomy" id="76867"/>
    <lineage>
        <taxon>Eukaryota</taxon>
        <taxon>Fungi</taxon>
        <taxon>Dikarya</taxon>
        <taxon>Basidiomycota</taxon>
        <taxon>Agaricomycotina</taxon>
        <taxon>Agaricomycetes</taxon>
        <taxon>Agaricomycetidae</taxon>
        <taxon>Agaricales</taxon>
        <taxon>Agaricineae</taxon>
        <taxon>Hymenogastraceae</taxon>
        <taxon>Hebeloma</taxon>
    </lineage>
</organism>
<evidence type="ECO:0000256" key="1">
    <source>
        <dbReference type="ARBA" id="ARBA00000707"/>
    </source>
</evidence>
<evidence type="ECO:0000256" key="2">
    <source>
        <dbReference type="ARBA" id="ARBA00012759"/>
    </source>
</evidence>
<dbReference type="Pfam" id="PF20255">
    <property type="entry name" value="DUF6606"/>
    <property type="match status" value="1"/>
</dbReference>
<evidence type="ECO:0000313" key="9">
    <source>
        <dbReference type="Proteomes" id="UP000053424"/>
    </source>
</evidence>
<dbReference type="EC" id="3.4.19.12" evidence="2"/>
<reference evidence="9" key="2">
    <citation type="submission" date="2015-01" db="EMBL/GenBank/DDBJ databases">
        <title>Evolutionary Origins and Diversification of the Mycorrhizal Mutualists.</title>
        <authorList>
            <consortium name="DOE Joint Genome Institute"/>
            <consortium name="Mycorrhizal Genomics Consortium"/>
            <person name="Kohler A."/>
            <person name="Kuo A."/>
            <person name="Nagy L.G."/>
            <person name="Floudas D."/>
            <person name="Copeland A."/>
            <person name="Barry K.W."/>
            <person name="Cichocki N."/>
            <person name="Veneault-Fourrey C."/>
            <person name="LaButti K."/>
            <person name="Lindquist E.A."/>
            <person name="Lipzen A."/>
            <person name="Lundell T."/>
            <person name="Morin E."/>
            <person name="Murat C."/>
            <person name="Riley R."/>
            <person name="Ohm R."/>
            <person name="Sun H."/>
            <person name="Tunlid A."/>
            <person name="Henrissat B."/>
            <person name="Grigoriev I.V."/>
            <person name="Hibbett D.S."/>
            <person name="Martin F."/>
        </authorList>
    </citation>
    <scope>NUCLEOTIDE SEQUENCE [LARGE SCALE GENOMIC DNA]</scope>
    <source>
        <strain evidence="9">h7</strain>
    </source>
</reference>
<dbReference type="PANTHER" id="PTHR13367">
    <property type="entry name" value="UBIQUITIN THIOESTERASE"/>
    <property type="match status" value="1"/>
</dbReference>
<gene>
    <name evidence="8" type="ORF">M413DRAFT_10316</name>
</gene>
<dbReference type="OrthoDB" id="3182339at2759"/>
<evidence type="ECO:0000256" key="5">
    <source>
        <dbReference type="ARBA" id="ARBA00022801"/>
    </source>
</evidence>
<dbReference type="GO" id="GO:0004843">
    <property type="term" value="F:cysteine-type deubiquitinase activity"/>
    <property type="evidence" value="ECO:0007669"/>
    <property type="project" value="UniProtKB-EC"/>
</dbReference>
<evidence type="ECO:0000256" key="4">
    <source>
        <dbReference type="ARBA" id="ARBA00022786"/>
    </source>
</evidence>
<reference evidence="8 9" key="1">
    <citation type="submission" date="2014-04" db="EMBL/GenBank/DDBJ databases">
        <authorList>
            <consortium name="DOE Joint Genome Institute"/>
            <person name="Kuo A."/>
            <person name="Gay G."/>
            <person name="Dore J."/>
            <person name="Kohler A."/>
            <person name="Nagy L.G."/>
            <person name="Floudas D."/>
            <person name="Copeland A."/>
            <person name="Barry K.W."/>
            <person name="Cichocki N."/>
            <person name="Veneault-Fourrey C."/>
            <person name="LaButti K."/>
            <person name="Lindquist E.A."/>
            <person name="Lipzen A."/>
            <person name="Lundell T."/>
            <person name="Morin E."/>
            <person name="Murat C."/>
            <person name="Sun H."/>
            <person name="Tunlid A."/>
            <person name="Henrissat B."/>
            <person name="Grigoriev I.V."/>
            <person name="Hibbett D.S."/>
            <person name="Martin F."/>
            <person name="Nordberg H.P."/>
            <person name="Cantor M.N."/>
            <person name="Hua S.X."/>
        </authorList>
    </citation>
    <scope>NUCLEOTIDE SEQUENCE [LARGE SCALE GENOMIC DNA]</scope>
    <source>
        <strain evidence="9">h7</strain>
    </source>
</reference>
<keyword evidence="3" id="KW-0645">Protease</keyword>
<accession>A0A0C2XZ43</accession>
<keyword evidence="9" id="KW-1185">Reference proteome</keyword>
<proteinExistence type="predicted"/>
<keyword evidence="6" id="KW-0788">Thiol protease</keyword>
<dbReference type="GO" id="GO:0006508">
    <property type="term" value="P:proteolysis"/>
    <property type="evidence" value="ECO:0007669"/>
    <property type="project" value="UniProtKB-KW"/>
</dbReference>
<protein>
    <recommendedName>
        <fullName evidence="2">ubiquitinyl hydrolase 1</fullName>
        <ecNumber evidence="2">3.4.19.12</ecNumber>
    </recommendedName>
</protein>
<dbReference type="EMBL" id="KN831777">
    <property type="protein sequence ID" value="KIM42918.1"/>
    <property type="molecule type" value="Genomic_DNA"/>
</dbReference>
<evidence type="ECO:0000256" key="3">
    <source>
        <dbReference type="ARBA" id="ARBA00022670"/>
    </source>
</evidence>
<keyword evidence="5" id="KW-0378">Hydrolase</keyword>
<dbReference type="HOGENOM" id="CLU_000211_1_0_1"/>
<evidence type="ECO:0000256" key="6">
    <source>
        <dbReference type="ARBA" id="ARBA00022807"/>
    </source>
</evidence>
<feature type="domain" description="DUF6606" evidence="7">
    <location>
        <begin position="18"/>
        <end position="277"/>
    </location>
</feature>
<keyword evidence="4" id="KW-0833">Ubl conjugation pathway</keyword>
<evidence type="ECO:0000259" key="7">
    <source>
        <dbReference type="Pfam" id="PF20255"/>
    </source>
</evidence>
<dbReference type="PANTHER" id="PTHR13367:SF33">
    <property type="entry name" value="P-LOOP CONTAINING NUCLEOSIDE TRIPHOSPHATE HYDROLASE PROTEIN"/>
    <property type="match status" value="1"/>
</dbReference>
<sequence length="2042" mass="232095">MVISNPEPPSLEDALYAFHHVFLPPKLPQEEDYEEDRDVVLCRLVYDACREFPSILPSQDMQKKWSTVVQMLKNLLESTQGLDKDVIIAHILQLGNGGVLAFHIRAQNAALILRRLSGSMLFEVFEVSPPPEAIMEVQGKLICSYPGPAVEIPLDVAQDPEFVEQLVSFLVQMDVDRLPGAEPTTIKAGSEVPETRSTAHPRYISQLLIMTLLGVGKEATVARITKRISDDVCWDSAEKPWRRSSLWLALRVAIQTTADSRETYKVFMVFFQTKLLQVFVDYDLPSELLYAARVKTSRRVHKLGESASPPLLQRVMAVSRTIQELLQGRWYREQHLQASSPSYTPDPAIFEEDTTISLVGSRAYLAKVLSPDPSVSTHPSFKPSQFPRVRDSRDFHDLCPEGLSKAVQADPRIALADFELLVQERLDDWVTQNSHTESASATLGSCMEQYISAAKTHYASNPEDESLMLLTIMELWVALDTIAGIQCPLLLSYSPEIPSSFLDPLLLRKAKSIERAARIELYLRCRHTKVTVATSIYSDHFNDNTFSVRYFRESPTLQDSKASIEAHAAIMRGNKRAELLRKNAAHNELTEKISRSSCEYHRYYWGSTHSGSCKRCQLQSDADSMRIDVFEWPLPDRPLEASAIVFELNHPPAFAIWRTWTYQILRDIGMAHISASNESQFSPHVQLEDYEGLSIWSTKGNLGRITFGSETSSFLVSHYRSTKIPATEGSVCVNNGLRFKFYDRTKGEHVLSTFDLNLDSYCTLRLPKEGECLYRHLQYAVAHTSHTHNETIVNQGDCPMNLSMHEQLAFSNLRCGSQLQWKNIARELRTNTLTFSREEVHTLITQAAWQIGPLSANGTLREWHFELGVSEFGLALIQEAKDLLSRVEANWVEGTTVKTIIYLVSRLLASTPDPQRKVRLNGYQLLRKARTVTRGWMREIVLKLEGNVNDEQASELQRQACDMAATCRATFDVEIGTHLDALLCSSADVAIAIECAIVVHDNTPPHLGQSFPDFQKLLHRDHRLSHFLEGLLIELIEGDDCGLDDAIKSVWPAYRPGARGWRRLDEPNSRWLTSFTTPLPGQRAQEVHYNVLIGKLLVDGKPLGRLPHEIVNHPTYSRIFGQTILNVIPAGMPGMDYVTRSLVHGYKVFFALRGGSQNLIIRASCSDEKTLELIPHNILLGDFPTLFVTEYTHWMDVQSGEVEFRPLDRLWASSPQNWRLQFFPGRPSRMIHSTSETRHLLDIRSRTFQGIASRILPLELSEYLTIVLDVASHVVSIELPRFRLSFFVSNGELESKNMQGMVVDDNQSTGTMIGLSSQLVLRHKNPIFSSLPRSRCVIIPRGGVHPSLSPDKNHVRVHIRTSMRRVTWYKYDIDTDLGLLVDSVNLTSRLYRIYLHALCSHPLPDPLTGQTGTDHALQELGAAGCFSFQKLTKDDVNLLQLIGDLTPRRKYYPKHIHVMQTVNWSPHLPALSQHGLFNITAHKIMEYAQSLTIFVGKKENKVVDLEYNCDGDPLLMKRATQRNVVYYETVGEISAEFDRRYESRHSPHVADHDSDGIEALNTSRFIYAWPMGLTRPLEPSELLETFKGWDHMTGPLEGKSLVYTREWLALDLPARWLSLYDICRQPGESASRYKLLFSFAAMAYSSPSLRKFIPIFLAFATIDRSELIKPPDYLSYNLSVGFEPLRKRVRGMIISGTKDFANSPAARLSQRSHESQEELRCRQSKHYDQNVSSRTKVVLENLMGQWQSSFPRSPFLHHADSDDWFDTKTIMQTVTEYFTSCFNNSALRSFASEVTTMLEANYRPFSLTSKVPRFRFVPLFDNYPPQANALFTLETLLSSRIDSQPIDTRDLKNLITQFRRKSNSKLTHLYSDRLETSREELEGQQAPALSNQLAPVNGCLAYRNQCQDRLHTIVSLIRSALAPSTNTERILADAGLWPRVHHRSLLHPLASTANVPLSPGWTRILTAFAEAFIAYQYSQRLLSFALQSDVEKYSKELDNASFNRQDARQIPDWLLIQVKKKLARHTKFRFLTRFIFRSKAIS</sequence>